<evidence type="ECO:0000256" key="2">
    <source>
        <dbReference type="ARBA" id="ARBA00022525"/>
    </source>
</evidence>
<accession>A0AAU7AR76</accession>
<feature type="signal peptide" evidence="5">
    <location>
        <begin position="1"/>
        <end position="32"/>
    </location>
</feature>
<dbReference type="PANTHER" id="PTHR48125:SF10">
    <property type="entry name" value="OS12G0136300 PROTEIN"/>
    <property type="match status" value="1"/>
</dbReference>
<comment type="subcellular location">
    <subcellularLocation>
        <location evidence="1">Secreted</location>
    </subcellularLocation>
</comment>
<keyword evidence="3 5" id="KW-0732">Signal</keyword>
<feature type="domain" description="Carbohydrate-binding module family 96" evidence="6">
    <location>
        <begin position="101"/>
        <end position="197"/>
    </location>
</feature>
<evidence type="ECO:0000259" key="6">
    <source>
        <dbReference type="Pfam" id="PF24517"/>
    </source>
</evidence>
<evidence type="ECO:0000313" key="7">
    <source>
        <dbReference type="EMBL" id="XAY04162.1"/>
    </source>
</evidence>
<feature type="region of interest" description="Disordered" evidence="4">
    <location>
        <begin position="525"/>
        <end position="561"/>
    </location>
</feature>
<proteinExistence type="predicted"/>
<evidence type="ECO:0000256" key="3">
    <source>
        <dbReference type="ARBA" id="ARBA00022729"/>
    </source>
</evidence>
<dbReference type="InterPro" id="IPR055372">
    <property type="entry name" value="CBM96"/>
</dbReference>
<keyword evidence="2" id="KW-0964">Secreted</keyword>
<evidence type="ECO:0000256" key="4">
    <source>
        <dbReference type="SAM" id="MobiDB-lite"/>
    </source>
</evidence>
<protein>
    <recommendedName>
        <fullName evidence="6">Carbohydrate-binding module family 96 domain-containing protein</fullName>
    </recommendedName>
</protein>
<feature type="compositionally biased region" description="Low complexity" evidence="4">
    <location>
        <begin position="533"/>
        <end position="558"/>
    </location>
</feature>
<evidence type="ECO:0000256" key="1">
    <source>
        <dbReference type="ARBA" id="ARBA00004613"/>
    </source>
</evidence>
<feature type="chain" id="PRO_5043436709" description="Carbohydrate-binding module family 96 domain-containing protein" evidence="5">
    <location>
        <begin position="33"/>
        <end position="672"/>
    </location>
</feature>
<sequence>MRDRARPGTLALVRLRPTLTLTTLAAVATAVAAAGTTATVTATARAALPVPQAVVTADVSLSRAAGGATGGTRAPTLRAGGGTSAFLRVRVAALPVPPARVVLRLWVTRGSDAPTTVSLTTTDWNQRTVTPARSPTAVTGPIATLPAVTAGQWAEYDVTAAVVTDSTLGFRIDGDRSRPAGFASRESSRPPELVITTKSPGDELTWRLARPKNAARVRYRATDDRGGKLDALKVVQAPDGRYLGVWHADVDGRFVSRVGTSSDLLRWRRTADLGDHDSQPTVALLPGGGALVVSEADDGGPHLRFRRFPTVDALLAGRPDATFDAPRSLAPVAEGTPSIRSVDAGAQHVVVGFHYLRDSVVDRRATGLLLGMRAWAARADGAADALFTPLGLGGGLGDRDELTFRGQRFTLQEGQHAFGDFGSWREYLEDQATGTAQLLPVATHGYSQSFGNGTATMLIGPDGRLTLVGTYFVFTEGSGSGEAGELIYVSPLDDVPAPGVPADPGVPPDTTLIPALPVPVRPVRPPDAPPAPAGVAAPTTPRDVVPNPEPVTTTPAAAHARERTGVRRALAAVRPMAARRSMLLRSGGRYQLRLALPPGRLAAELWTPSGRLVARVRQTVPDPVTVALSLPVSPSGRSGLRAVPAVRGLELRLTFVTPRGATVRRSATVRVR</sequence>
<gene>
    <name evidence="7" type="ORF">DSM112329_00992</name>
</gene>
<dbReference type="EMBL" id="CP114014">
    <property type="protein sequence ID" value="XAY04162.1"/>
    <property type="molecule type" value="Genomic_DNA"/>
</dbReference>
<dbReference type="GO" id="GO:0005576">
    <property type="term" value="C:extracellular region"/>
    <property type="evidence" value="ECO:0007669"/>
    <property type="project" value="UniProtKB-SubCell"/>
</dbReference>
<dbReference type="PANTHER" id="PTHR48125">
    <property type="entry name" value="LP07818P1"/>
    <property type="match status" value="1"/>
</dbReference>
<evidence type="ECO:0000256" key="5">
    <source>
        <dbReference type="SAM" id="SignalP"/>
    </source>
</evidence>
<reference evidence="7" key="1">
    <citation type="submission" date="2022-12" db="EMBL/GenBank/DDBJ databases">
        <title>Paraconexibacter alkalitolerans sp. nov. and Baekduia alba sp. nov., isolated from soil and emended description of the genera Paraconexibacter (Chun et al., 2020) and Baekduia (An et al., 2020).</title>
        <authorList>
            <person name="Vieira S."/>
            <person name="Huber K.J."/>
            <person name="Geppert A."/>
            <person name="Wolf J."/>
            <person name="Neumann-Schaal M."/>
            <person name="Muesken M."/>
            <person name="Overmann J."/>
        </authorList>
    </citation>
    <scope>NUCLEOTIDE SEQUENCE</scope>
    <source>
        <strain evidence="7">AEG42_29</strain>
    </source>
</reference>
<dbReference type="AlphaFoldDB" id="A0AAU7AR76"/>
<dbReference type="Pfam" id="PF24517">
    <property type="entry name" value="CBM96"/>
    <property type="match status" value="1"/>
</dbReference>
<organism evidence="7">
    <name type="scientific">Paraconexibacter sp. AEG42_29</name>
    <dbReference type="NCBI Taxonomy" id="2997339"/>
    <lineage>
        <taxon>Bacteria</taxon>
        <taxon>Bacillati</taxon>
        <taxon>Actinomycetota</taxon>
        <taxon>Thermoleophilia</taxon>
        <taxon>Solirubrobacterales</taxon>
        <taxon>Paraconexibacteraceae</taxon>
        <taxon>Paraconexibacter</taxon>
    </lineage>
</organism>
<dbReference type="KEGG" id="parq:DSM112329_00992"/>
<name>A0AAU7AR76_9ACTN</name>